<reference evidence="5 6" key="1">
    <citation type="submission" date="2017-11" db="EMBL/GenBank/DDBJ databases">
        <title>Genome sequencing of Fusobacterium periodonticum KCOM 1261.</title>
        <authorList>
            <person name="Kook J.-K."/>
            <person name="Park S.-N."/>
            <person name="Lim Y.K."/>
        </authorList>
    </citation>
    <scope>NUCLEOTIDE SEQUENCE [LARGE SCALE GENOMIC DNA]</scope>
    <source>
        <strain evidence="5 6">KCOM 1261</strain>
    </source>
</reference>
<organism evidence="5 6">
    <name type="scientific">Fusobacterium pseudoperiodonticum</name>
    <dbReference type="NCBI Taxonomy" id="2663009"/>
    <lineage>
        <taxon>Bacteria</taxon>
        <taxon>Fusobacteriati</taxon>
        <taxon>Fusobacteriota</taxon>
        <taxon>Fusobacteriia</taxon>
        <taxon>Fusobacteriales</taxon>
        <taxon>Fusobacteriaceae</taxon>
        <taxon>Fusobacterium</taxon>
    </lineage>
</organism>
<dbReference type="Pfam" id="PF13541">
    <property type="entry name" value="ChlI"/>
    <property type="match status" value="1"/>
</dbReference>
<evidence type="ECO:0000259" key="4">
    <source>
        <dbReference type="SMART" id="SM00382"/>
    </source>
</evidence>
<evidence type="ECO:0000256" key="1">
    <source>
        <dbReference type="ARBA" id="ARBA00006354"/>
    </source>
</evidence>
<dbReference type="PANTHER" id="PTHR32039:SF7">
    <property type="entry name" value="COMPETENCE PROTEIN COMM"/>
    <property type="match status" value="1"/>
</dbReference>
<dbReference type="GO" id="GO:0005524">
    <property type="term" value="F:ATP binding"/>
    <property type="evidence" value="ECO:0007669"/>
    <property type="project" value="UniProtKB-KW"/>
</dbReference>
<dbReference type="SMART" id="SM00382">
    <property type="entry name" value="AAA"/>
    <property type="match status" value="1"/>
</dbReference>
<dbReference type="InterPro" id="IPR027417">
    <property type="entry name" value="P-loop_NTPase"/>
</dbReference>
<dbReference type="NCBIfam" id="TIGR00368">
    <property type="entry name" value="YifB family Mg chelatase-like AAA ATPase"/>
    <property type="match status" value="1"/>
</dbReference>
<dbReference type="InterPro" id="IPR003593">
    <property type="entry name" value="AAA+_ATPase"/>
</dbReference>
<evidence type="ECO:0000256" key="2">
    <source>
        <dbReference type="ARBA" id="ARBA00022741"/>
    </source>
</evidence>
<dbReference type="GO" id="GO:0003677">
    <property type="term" value="F:DNA binding"/>
    <property type="evidence" value="ECO:0007669"/>
    <property type="project" value="InterPro"/>
</dbReference>
<dbReference type="Proteomes" id="UP000230056">
    <property type="component" value="Chromosome"/>
</dbReference>
<feature type="domain" description="AAA+ ATPase" evidence="4">
    <location>
        <begin position="211"/>
        <end position="392"/>
    </location>
</feature>
<dbReference type="PROSITE" id="PS00676">
    <property type="entry name" value="SIGMA54_INTERACT_2"/>
    <property type="match status" value="1"/>
</dbReference>
<dbReference type="PRINTS" id="PR01657">
    <property type="entry name" value="MCMFAMILY"/>
</dbReference>
<dbReference type="Gene3D" id="3.40.50.300">
    <property type="entry name" value="P-loop containing nucleotide triphosphate hydrolases"/>
    <property type="match status" value="1"/>
</dbReference>
<dbReference type="InterPro" id="IPR001208">
    <property type="entry name" value="MCM_dom"/>
</dbReference>
<dbReference type="AlphaFoldDB" id="A0A2D3NYV2"/>
<sequence length="497" mass="55535">MKKKIFTSSYLGLESYLVEVEVDISRGLPMFSIVGMGDTAILESKFRVKAALKNSNYEISPQKIVVNLSPAGIKKEGAQFDLAIAMGIILEMKLLKDTREIVKDYLFIGELSLDGEVKGVTGTINTVILAKEKGFKGVILPYENRNEASLIDGIDIVVVKNIADVVNFIENGVKLDFEKIKIEKEEDNTLDFSDVKGQYFAKRAMEISAAGGHNILLIGSPGSGKSMLAKRMIGILPEMSENEIIESTKIYSVAGELSEKNPIISKRPVRMPHHSSTLPAMVGGGKKAIPGEISLASNGILVLDEMSEFKHSVLEALRQPLEDGFVSITRAMYRVEFKTNFLLVGTSNPCPCGMLYEGNCKCSNIEIERYTKKLSGPILDRIDLIVQIKRLNEEELVNSKKGEGSAEIRKRVIKAREIQYKRFKEIRTNSTMTQEELKKYCDIKDEDKRFLISALENLKISARVYDKILKIARTIADLEGKEELERKHLLEAISFKK</sequence>
<gene>
    <name evidence="5" type="ORF">CTM72_09020</name>
</gene>
<dbReference type="Pfam" id="PF13335">
    <property type="entry name" value="Mg_chelatase_C"/>
    <property type="match status" value="1"/>
</dbReference>
<evidence type="ECO:0000313" key="5">
    <source>
        <dbReference type="EMBL" id="ATV59834.1"/>
    </source>
</evidence>
<dbReference type="InterPro" id="IPR000523">
    <property type="entry name" value="Mg_chelatse_chII-like_cat_dom"/>
</dbReference>
<evidence type="ECO:0000256" key="3">
    <source>
        <dbReference type="ARBA" id="ARBA00022840"/>
    </source>
</evidence>
<accession>A0A2D3NYV2</accession>
<dbReference type="SUPFAM" id="SSF52540">
    <property type="entry name" value="P-loop containing nucleoside triphosphate hydrolases"/>
    <property type="match status" value="1"/>
</dbReference>
<comment type="similarity">
    <text evidence="1">Belongs to the Mg-chelatase subunits D/I family. ComM subfamily.</text>
</comment>
<dbReference type="SUPFAM" id="SSF54211">
    <property type="entry name" value="Ribosomal protein S5 domain 2-like"/>
    <property type="match status" value="1"/>
</dbReference>
<dbReference type="EMBL" id="CP024699">
    <property type="protein sequence ID" value="ATV59834.1"/>
    <property type="molecule type" value="Genomic_DNA"/>
</dbReference>
<protein>
    <submittedName>
        <fullName evidence="5">Magnesium chelatase</fullName>
    </submittedName>
</protein>
<dbReference type="InterPro" id="IPR014721">
    <property type="entry name" value="Ribsml_uS5_D2-typ_fold_subgr"/>
</dbReference>
<dbReference type="InterPro" id="IPR045006">
    <property type="entry name" value="CHLI-like"/>
</dbReference>
<dbReference type="Pfam" id="PF01078">
    <property type="entry name" value="Mg_chelatase"/>
    <property type="match status" value="1"/>
</dbReference>
<evidence type="ECO:0000313" key="6">
    <source>
        <dbReference type="Proteomes" id="UP000230056"/>
    </source>
</evidence>
<proteinExistence type="inferred from homology"/>
<dbReference type="InterPro" id="IPR020568">
    <property type="entry name" value="Ribosomal_Su5_D2-typ_SF"/>
</dbReference>
<dbReference type="InterPro" id="IPR025158">
    <property type="entry name" value="Mg_chelat-rel_C"/>
</dbReference>
<dbReference type="PANTHER" id="PTHR32039">
    <property type="entry name" value="MAGNESIUM-CHELATASE SUBUNIT CHLI"/>
    <property type="match status" value="1"/>
</dbReference>
<dbReference type="RefSeq" id="WP_100025163.1">
    <property type="nucleotide sequence ID" value="NZ_CP024699.1"/>
</dbReference>
<keyword evidence="2" id="KW-0547">Nucleotide-binding</keyword>
<keyword evidence="3" id="KW-0067">ATP-binding</keyword>
<name>A0A2D3NYV2_9FUSO</name>
<dbReference type="InterPro" id="IPR004482">
    <property type="entry name" value="Mg_chelat-rel"/>
</dbReference>
<dbReference type="InterPro" id="IPR025943">
    <property type="entry name" value="Sigma_54_int_dom_ATP-bd_2"/>
</dbReference>
<dbReference type="Gene3D" id="3.30.230.10">
    <property type="match status" value="1"/>
</dbReference>